<name>A0A2J6PDL5_9HELO</name>
<dbReference type="Proteomes" id="UP000235672">
    <property type="component" value="Unassembled WGS sequence"/>
</dbReference>
<feature type="chain" id="PRO_5014430703" evidence="1">
    <location>
        <begin position="24"/>
        <end position="160"/>
    </location>
</feature>
<protein>
    <submittedName>
        <fullName evidence="2">Uncharacterized protein</fullName>
    </submittedName>
</protein>
<proteinExistence type="predicted"/>
<feature type="signal peptide" evidence="1">
    <location>
        <begin position="1"/>
        <end position="23"/>
    </location>
</feature>
<keyword evidence="3" id="KW-1185">Reference proteome</keyword>
<organism evidence="2 3">
    <name type="scientific">Hyaloscypha hepaticicola</name>
    <dbReference type="NCBI Taxonomy" id="2082293"/>
    <lineage>
        <taxon>Eukaryota</taxon>
        <taxon>Fungi</taxon>
        <taxon>Dikarya</taxon>
        <taxon>Ascomycota</taxon>
        <taxon>Pezizomycotina</taxon>
        <taxon>Leotiomycetes</taxon>
        <taxon>Helotiales</taxon>
        <taxon>Hyaloscyphaceae</taxon>
        <taxon>Hyaloscypha</taxon>
    </lineage>
</organism>
<accession>A0A2J6PDL5</accession>
<keyword evidence="1" id="KW-0732">Signal</keyword>
<evidence type="ECO:0000256" key="1">
    <source>
        <dbReference type="SAM" id="SignalP"/>
    </source>
</evidence>
<dbReference type="AlphaFoldDB" id="A0A2J6PDL5"/>
<evidence type="ECO:0000313" key="2">
    <source>
        <dbReference type="EMBL" id="PMD12135.1"/>
    </source>
</evidence>
<dbReference type="OrthoDB" id="3497633at2759"/>
<gene>
    <name evidence="2" type="ORF">NA56DRAFT_756836</name>
</gene>
<evidence type="ECO:0000313" key="3">
    <source>
        <dbReference type="Proteomes" id="UP000235672"/>
    </source>
</evidence>
<reference evidence="2 3" key="1">
    <citation type="submission" date="2016-05" db="EMBL/GenBank/DDBJ databases">
        <title>A degradative enzymes factory behind the ericoid mycorrhizal symbiosis.</title>
        <authorList>
            <consortium name="DOE Joint Genome Institute"/>
            <person name="Martino E."/>
            <person name="Morin E."/>
            <person name="Grelet G."/>
            <person name="Kuo A."/>
            <person name="Kohler A."/>
            <person name="Daghino S."/>
            <person name="Barry K."/>
            <person name="Choi C."/>
            <person name="Cichocki N."/>
            <person name="Clum A."/>
            <person name="Copeland A."/>
            <person name="Hainaut M."/>
            <person name="Haridas S."/>
            <person name="Labutti K."/>
            <person name="Lindquist E."/>
            <person name="Lipzen A."/>
            <person name="Khouja H.-R."/>
            <person name="Murat C."/>
            <person name="Ohm R."/>
            <person name="Olson A."/>
            <person name="Spatafora J."/>
            <person name="Veneault-Fourrey C."/>
            <person name="Henrissat B."/>
            <person name="Grigoriev I."/>
            <person name="Martin F."/>
            <person name="Perotto S."/>
        </authorList>
    </citation>
    <scope>NUCLEOTIDE SEQUENCE [LARGE SCALE GENOMIC DNA]</scope>
    <source>
        <strain evidence="2 3">UAMH 7357</strain>
    </source>
</reference>
<dbReference type="EMBL" id="KZ613563">
    <property type="protein sequence ID" value="PMD12135.1"/>
    <property type="molecule type" value="Genomic_DNA"/>
</dbReference>
<sequence>MQLKSNLLMAGLAVLGFVIAVTGSPLCTPSGNGNTCILTYQTNTGGFTNPNYGVVTIYSPSCIAWGEETLTTNDATYILAVGLSFKNPVLFVPIYNPDYGYATPKWEYAGKVYGYQNCDCYADPEGIGYDCVCTFGCIPFELESKLAMEVNETVLGGFGE</sequence>